<evidence type="ECO:0000313" key="1">
    <source>
        <dbReference type="EMBL" id="GMF03083.1"/>
    </source>
</evidence>
<gene>
    <name evidence="1" type="ORF">Cboi01_000624200</name>
</gene>
<proteinExistence type="predicted"/>
<name>A0ACB5U921_CANBO</name>
<keyword evidence="2" id="KW-1185">Reference proteome</keyword>
<dbReference type="Proteomes" id="UP001165101">
    <property type="component" value="Unassembled WGS sequence"/>
</dbReference>
<protein>
    <submittedName>
        <fullName evidence="1">Unnamed protein product</fullName>
    </submittedName>
</protein>
<reference evidence="1" key="1">
    <citation type="submission" date="2023-04" db="EMBL/GenBank/DDBJ databases">
        <title>Candida boidinii NBRC 1967.</title>
        <authorList>
            <person name="Ichikawa N."/>
            <person name="Sato H."/>
            <person name="Tonouchi N."/>
        </authorList>
    </citation>
    <scope>NUCLEOTIDE SEQUENCE</scope>
    <source>
        <strain evidence="1">NBRC 1967</strain>
    </source>
</reference>
<evidence type="ECO:0000313" key="2">
    <source>
        <dbReference type="Proteomes" id="UP001165101"/>
    </source>
</evidence>
<comment type="caution">
    <text evidence="1">The sequence shown here is derived from an EMBL/GenBank/DDBJ whole genome shotgun (WGS) entry which is preliminary data.</text>
</comment>
<organism evidence="1 2">
    <name type="scientific">Candida boidinii</name>
    <name type="common">Yeast</name>
    <dbReference type="NCBI Taxonomy" id="5477"/>
    <lineage>
        <taxon>Eukaryota</taxon>
        <taxon>Fungi</taxon>
        <taxon>Dikarya</taxon>
        <taxon>Ascomycota</taxon>
        <taxon>Saccharomycotina</taxon>
        <taxon>Pichiomycetes</taxon>
        <taxon>Pichiales</taxon>
        <taxon>Pichiaceae</taxon>
        <taxon>Ogataea</taxon>
        <taxon>Ogataea/Candida clade</taxon>
    </lineage>
</organism>
<dbReference type="EMBL" id="BSXV01005932">
    <property type="protein sequence ID" value="GMF03083.1"/>
    <property type="molecule type" value="Genomic_DNA"/>
</dbReference>
<accession>A0ACB5U921</accession>
<sequence length="221" mass="25802">MDCIFETLRSPIGKRCPLDRTILHVNLDDHEDDENNINNNRDENDSDNIEELNEQRNSQDTGLNEDLYPSPIIIANIVDDLHVYCINRDRGCDWIGSRWEIKIHAMNECPYTRFECGRNKSIRDENGVIIGKQICKELTQRRFLMESADADDDEEDEEEAEKQENEENENEDNKSVNDNESTESTDDKDNSQLKFLKNMKIIVKKFMLNVLEINMDVIGKE</sequence>